<evidence type="ECO:0000313" key="4">
    <source>
        <dbReference type="Proteomes" id="UP000254937"/>
    </source>
</evidence>
<name>A0A370PDJ0_ASPPH</name>
<keyword evidence="4" id="KW-1185">Reference proteome</keyword>
<evidence type="ECO:0000256" key="2">
    <source>
        <dbReference type="SAM" id="Phobius"/>
    </source>
</evidence>
<accession>A0A370PDJ0</accession>
<dbReference type="AlphaFoldDB" id="A0A370PDJ0"/>
<protein>
    <submittedName>
        <fullName evidence="3">Uncharacterized protein</fullName>
    </submittedName>
</protein>
<evidence type="ECO:0000256" key="1">
    <source>
        <dbReference type="SAM" id="MobiDB-lite"/>
    </source>
</evidence>
<feature type="transmembrane region" description="Helical" evidence="2">
    <location>
        <begin position="77"/>
        <end position="96"/>
    </location>
</feature>
<keyword evidence="2" id="KW-1133">Transmembrane helix</keyword>
<reference evidence="3 4" key="1">
    <citation type="submission" date="2018-07" db="EMBL/GenBank/DDBJ databases">
        <title>Section-level genome sequencing of Aspergillus section Nigri to investigate inter- and intra-species variation.</title>
        <authorList>
            <consortium name="DOE Joint Genome Institute"/>
            <person name="Vesth T.C."/>
            <person name="Nybo J.L."/>
            <person name="Theobald S."/>
            <person name="Frisvad J.C."/>
            <person name="Larsen T.O."/>
            <person name="Nielsen K.F."/>
            <person name="Hoof J.B."/>
            <person name="Brandl J."/>
            <person name="Salamov A."/>
            <person name="Riley R."/>
            <person name="Gladden J.M."/>
            <person name="Phatale P."/>
            <person name="Nielsen M.T."/>
            <person name="Lyhne E.K."/>
            <person name="Kogle M.E."/>
            <person name="Strasser K."/>
            <person name="McDonnell E."/>
            <person name="Barry K."/>
            <person name="Clum A."/>
            <person name="Chen C."/>
            <person name="Nolan M."/>
            <person name="Sandor L."/>
            <person name="Kuo A."/>
            <person name="Lipzen A."/>
            <person name="Hainaut M."/>
            <person name="Drula E."/>
            <person name="Tsang A."/>
            <person name="Magnuson J.K."/>
            <person name="Henrissat B."/>
            <person name="Wiebenga A."/>
            <person name="Simmons B.A."/>
            <person name="Makela M.R."/>
            <person name="De vries R.P."/>
            <person name="Grigoriev I.V."/>
            <person name="Mortensen U.H."/>
            <person name="Baker S.E."/>
            <person name="Andersen M.R."/>
        </authorList>
    </citation>
    <scope>NUCLEOTIDE SEQUENCE [LARGE SCALE GENOMIC DNA]</scope>
    <source>
        <strain evidence="3 4">ATCC 13157</strain>
    </source>
</reference>
<sequence length="121" mass="13567">MQDVGLPSTPSDALPGDSCPSWIHDPKRSLLFLFFISYLHMIFSLSLFFLAIINNFLYLYFVFTLPPSSSPNSFTRLALFLSFLASLALYPLGLGATASQAQSSRRATERIYDPTPRSTEY</sequence>
<feature type="region of interest" description="Disordered" evidence="1">
    <location>
        <begin position="97"/>
        <end position="121"/>
    </location>
</feature>
<dbReference type="Proteomes" id="UP000254937">
    <property type="component" value="Unassembled WGS sequence"/>
</dbReference>
<proteinExistence type="predicted"/>
<keyword evidence="2" id="KW-0812">Transmembrane</keyword>
<feature type="transmembrane region" description="Helical" evidence="2">
    <location>
        <begin position="30"/>
        <end position="57"/>
    </location>
</feature>
<organism evidence="3 4">
    <name type="scientific">Aspergillus phoenicis ATCC 13157</name>
    <dbReference type="NCBI Taxonomy" id="1353007"/>
    <lineage>
        <taxon>Eukaryota</taxon>
        <taxon>Fungi</taxon>
        <taxon>Dikarya</taxon>
        <taxon>Ascomycota</taxon>
        <taxon>Pezizomycotina</taxon>
        <taxon>Eurotiomycetes</taxon>
        <taxon>Eurotiomycetidae</taxon>
        <taxon>Eurotiales</taxon>
        <taxon>Aspergillaceae</taxon>
        <taxon>Aspergillus</taxon>
    </lineage>
</organism>
<evidence type="ECO:0000313" key="3">
    <source>
        <dbReference type="EMBL" id="RDK40259.1"/>
    </source>
</evidence>
<dbReference type="EMBL" id="KZ851858">
    <property type="protein sequence ID" value="RDK40259.1"/>
    <property type="molecule type" value="Genomic_DNA"/>
</dbReference>
<gene>
    <name evidence="3" type="ORF">M752DRAFT_40819</name>
</gene>
<keyword evidence="2" id="KW-0472">Membrane</keyword>